<dbReference type="EMBL" id="JBHSBU010000001">
    <property type="protein sequence ID" value="MFC4160728.1"/>
    <property type="molecule type" value="Genomic_DNA"/>
</dbReference>
<proteinExistence type="predicted"/>
<organism evidence="2 3">
    <name type="scientific">Chitinimonas lacunae</name>
    <dbReference type="NCBI Taxonomy" id="1963018"/>
    <lineage>
        <taxon>Bacteria</taxon>
        <taxon>Pseudomonadati</taxon>
        <taxon>Pseudomonadota</taxon>
        <taxon>Betaproteobacteria</taxon>
        <taxon>Neisseriales</taxon>
        <taxon>Chitinibacteraceae</taxon>
        <taxon>Chitinimonas</taxon>
    </lineage>
</organism>
<dbReference type="Pfam" id="PF20148">
    <property type="entry name" value="DUF6531"/>
    <property type="match status" value="1"/>
</dbReference>
<gene>
    <name evidence="2" type="ORF">ACFOW7_15415</name>
</gene>
<dbReference type="InterPro" id="IPR045351">
    <property type="entry name" value="DUF6531"/>
</dbReference>
<feature type="domain" description="DUF6531" evidence="1">
    <location>
        <begin position="103"/>
        <end position="159"/>
    </location>
</feature>
<accession>A0ABV8MRA3</accession>
<comment type="caution">
    <text evidence="2">The sequence shown here is derived from an EMBL/GenBank/DDBJ whole genome shotgun (WGS) entry which is preliminary data.</text>
</comment>
<evidence type="ECO:0000313" key="3">
    <source>
        <dbReference type="Proteomes" id="UP001595791"/>
    </source>
</evidence>
<sequence>MKRLIRTLVRPALRLVLLAVTMVTAAVILCLPTEALAQRRLPGTTVIGYPLPLQPMSPGFSRIFSAVDSHTRPFIVAPIADNEDEWPADPCESTVPGISAAVGNPIVVQSGNKIQIDTDFGGTGEMPLELVRSYSAASDHERGLWGAGWSSNVEHTLAFYTGTLANPVFECEARLAKASECARVTAPTALVVRTESGREYRYDWHHAASAFRSNADPLGSIVKVPAWATCSSVMGVIWAV</sequence>
<keyword evidence="3" id="KW-1185">Reference proteome</keyword>
<evidence type="ECO:0000313" key="2">
    <source>
        <dbReference type="EMBL" id="MFC4160728.1"/>
    </source>
</evidence>
<evidence type="ECO:0000259" key="1">
    <source>
        <dbReference type="Pfam" id="PF20148"/>
    </source>
</evidence>
<reference evidence="3" key="1">
    <citation type="journal article" date="2019" name="Int. J. Syst. Evol. Microbiol.">
        <title>The Global Catalogue of Microorganisms (GCM) 10K type strain sequencing project: providing services to taxonomists for standard genome sequencing and annotation.</title>
        <authorList>
            <consortium name="The Broad Institute Genomics Platform"/>
            <consortium name="The Broad Institute Genome Sequencing Center for Infectious Disease"/>
            <person name="Wu L."/>
            <person name="Ma J."/>
        </authorList>
    </citation>
    <scope>NUCLEOTIDE SEQUENCE [LARGE SCALE GENOMIC DNA]</scope>
    <source>
        <strain evidence="3">LMG 29894</strain>
    </source>
</reference>
<protein>
    <submittedName>
        <fullName evidence="2">DUF6531 domain-containing protein</fullName>
    </submittedName>
</protein>
<name>A0ABV8MRA3_9NEIS</name>
<dbReference type="Proteomes" id="UP001595791">
    <property type="component" value="Unassembled WGS sequence"/>
</dbReference>
<dbReference type="RefSeq" id="WP_378165871.1">
    <property type="nucleotide sequence ID" value="NZ_JBHSBU010000001.1"/>
</dbReference>